<dbReference type="InterPro" id="IPR036134">
    <property type="entry name" value="Crypto/Photolyase_FAD-like_sf"/>
</dbReference>
<dbReference type="Gene3D" id="1.10.579.10">
    <property type="entry name" value="DNA Cyclobutane Dipyrimidine Photolyase, subunit A, domain 3"/>
    <property type="match status" value="1"/>
</dbReference>
<feature type="binding site" evidence="6">
    <location>
        <position position="586"/>
    </location>
    <ligand>
        <name>FAD</name>
        <dbReference type="ChEBI" id="CHEBI:57692"/>
    </ligand>
</feature>
<dbReference type="Gene3D" id="3.40.50.620">
    <property type="entry name" value="HUPs"/>
    <property type="match status" value="1"/>
</dbReference>
<keyword evidence="2 6" id="KW-0285">Flavoprotein</keyword>
<evidence type="ECO:0000256" key="4">
    <source>
        <dbReference type="ARBA" id="ARBA00022991"/>
    </source>
</evidence>
<feature type="binding site" evidence="6">
    <location>
        <begin position="686"/>
        <end position="688"/>
    </location>
    <ligand>
        <name>FAD</name>
        <dbReference type="ChEBI" id="CHEBI:57692"/>
    </ligand>
</feature>
<dbReference type="GO" id="GO:0006950">
    <property type="term" value="P:response to stress"/>
    <property type="evidence" value="ECO:0007669"/>
    <property type="project" value="UniProtKB-ARBA"/>
</dbReference>
<dbReference type="InterPro" id="IPR006050">
    <property type="entry name" value="DNA_photolyase_N"/>
</dbReference>
<dbReference type="SUPFAM" id="SSF52425">
    <property type="entry name" value="Cryptochrome/photolyase, N-terminal domain"/>
    <property type="match status" value="1"/>
</dbReference>
<dbReference type="GO" id="GO:0016491">
    <property type="term" value="F:oxidoreductase activity"/>
    <property type="evidence" value="ECO:0007669"/>
    <property type="project" value="UniProtKB-KW"/>
</dbReference>
<evidence type="ECO:0000256" key="8">
    <source>
        <dbReference type="SAM" id="MobiDB-lite"/>
    </source>
</evidence>
<feature type="region of interest" description="Disordered" evidence="8">
    <location>
        <begin position="818"/>
        <end position="890"/>
    </location>
</feature>
<feature type="compositionally biased region" description="Low complexity" evidence="8">
    <location>
        <begin position="837"/>
        <end position="848"/>
    </location>
</feature>
<feature type="site" description="Electron transfer via tryptophanyl radical" evidence="7">
    <location>
        <position position="696"/>
    </location>
</feature>
<evidence type="ECO:0000256" key="2">
    <source>
        <dbReference type="ARBA" id="ARBA00022630"/>
    </source>
</evidence>
<feature type="site" description="Electron transfer via tryptophanyl radical" evidence="7">
    <location>
        <position position="673"/>
    </location>
</feature>
<dbReference type="PRINTS" id="PR00147">
    <property type="entry name" value="DNAPHOTLYASE"/>
</dbReference>
<dbReference type="AlphaFoldDB" id="A0A7S4GHP2"/>
<dbReference type="GO" id="GO:0005737">
    <property type="term" value="C:cytoplasm"/>
    <property type="evidence" value="ECO:0007669"/>
    <property type="project" value="TreeGrafter"/>
</dbReference>
<evidence type="ECO:0000313" key="10">
    <source>
        <dbReference type="EMBL" id="CAE0837148.1"/>
    </source>
</evidence>
<name>A0A7S4GHP2_9EUGL</name>
<feature type="site" description="Electron transfer via tryptophanyl radical" evidence="7">
    <location>
        <position position="620"/>
    </location>
</feature>
<evidence type="ECO:0000256" key="5">
    <source>
        <dbReference type="ARBA" id="ARBA00023002"/>
    </source>
</evidence>
<dbReference type="Pfam" id="PF00875">
    <property type="entry name" value="DNA_photolyase"/>
    <property type="match status" value="1"/>
</dbReference>
<feature type="binding site" evidence="6">
    <location>
        <position position="540"/>
    </location>
    <ligand>
        <name>FAD</name>
        <dbReference type="ChEBI" id="CHEBI:57692"/>
    </ligand>
</feature>
<proteinExistence type="inferred from homology"/>
<dbReference type="GO" id="GO:0043153">
    <property type="term" value="P:entrainment of circadian clock by photoperiod"/>
    <property type="evidence" value="ECO:0007669"/>
    <property type="project" value="TreeGrafter"/>
</dbReference>
<evidence type="ECO:0000259" key="9">
    <source>
        <dbReference type="PROSITE" id="PS51645"/>
    </source>
</evidence>
<dbReference type="GO" id="GO:0003677">
    <property type="term" value="F:DNA binding"/>
    <property type="evidence" value="ECO:0007669"/>
    <property type="project" value="TreeGrafter"/>
</dbReference>
<dbReference type="PROSITE" id="PS51645">
    <property type="entry name" value="PHR_CRY_ALPHA_BETA"/>
    <property type="match status" value="1"/>
</dbReference>
<keyword evidence="4" id="KW-0157">Chromophore</keyword>
<dbReference type="PANTHER" id="PTHR11455">
    <property type="entry name" value="CRYPTOCHROME"/>
    <property type="match status" value="1"/>
</dbReference>
<keyword evidence="5" id="KW-0560">Oxidoreductase</keyword>
<protein>
    <recommendedName>
        <fullName evidence="9">Photolyase/cryptochrome alpha/beta domain-containing protein</fullName>
    </recommendedName>
</protein>
<dbReference type="GO" id="GO:0003904">
    <property type="term" value="F:deoxyribodipyrimidine photo-lyase activity"/>
    <property type="evidence" value="ECO:0007669"/>
    <property type="project" value="TreeGrafter"/>
</dbReference>
<dbReference type="Gene3D" id="3.20.20.220">
    <property type="match status" value="1"/>
</dbReference>
<evidence type="ECO:0000256" key="6">
    <source>
        <dbReference type="PIRSR" id="PIRSR602081-1"/>
    </source>
</evidence>
<dbReference type="GO" id="GO:0005634">
    <property type="term" value="C:nucleus"/>
    <property type="evidence" value="ECO:0007669"/>
    <property type="project" value="TreeGrafter"/>
</dbReference>
<feature type="domain" description="Photolyase/cryptochrome alpha/beta" evidence="9">
    <location>
        <begin position="303"/>
        <end position="434"/>
    </location>
</feature>
<dbReference type="EMBL" id="HBJA01140728">
    <property type="protein sequence ID" value="CAE0837148.1"/>
    <property type="molecule type" value="Transcribed_RNA"/>
</dbReference>
<dbReference type="GO" id="GO:0032922">
    <property type="term" value="P:circadian regulation of gene expression"/>
    <property type="evidence" value="ECO:0007669"/>
    <property type="project" value="TreeGrafter"/>
</dbReference>
<dbReference type="InterPro" id="IPR014729">
    <property type="entry name" value="Rossmann-like_a/b/a_fold"/>
</dbReference>
<dbReference type="GO" id="GO:0071949">
    <property type="term" value="F:FAD binding"/>
    <property type="evidence" value="ECO:0007669"/>
    <property type="project" value="TreeGrafter"/>
</dbReference>
<accession>A0A7S4GHP2</accession>
<dbReference type="GO" id="GO:0006139">
    <property type="term" value="P:nucleobase-containing compound metabolic process"/>
    <property type="evidence" value="ECO:0007669"/>
    <property type="project" value="UniProtKB-ARBA"/>
</dbReference>
<dbReference type="InterPro" id="IPR005101">
    <property type="entry name" value="Cryptochr/Photolyase_FAD-bd"/>
</dbReference>
<dbReference type="InterPro" id="IPR018394">
    <property type="entry name" value="DNA_photolyase_1_CS_C"/>
</dbReference>
<dbReference type="Pfam" id="PF03441">
    <property type="entry name" value="FAD_binding_7"/>
    <property type="match status" value="1"/>
</dbReference>
<evidence type="ECO:0000256" key="1">
    <source>
        <dbReference type="ARBA" id="ARBA00005862"/>
    </source>
</evidence>
<reference evidence="10" key="1">
    <citation type="submission" date="2021-01" db="EMBL/GenBank/DDBJ databases">
        <authorList>
            <person name="Corre E."/>
            <person name="Pelletier E."/>
            <person name="Niang G."/>
            <person name="Scheremetjew M."/>
            <person name="Finn R."/>
            <person name="Kale V."/>
            <person name="Holt S."/>
            <person name="Cochrane G."/>
            <person name="Meng A."/>
            <person name="Brown T."/>
            <person name="Cohen L."/>
        </authorList>
    </citation>
    <scope>NUCLEOTIDE SEQUENCE</scope>
    <source>
        <strain evidence="10">CCMP1594</strain>
    </source>
</reference>
<dbReference type="InterPro" id="IPR002081">
    <property type="entry name" value="Cryptochrome/DNA_photolyase_1"/>
</dbReference>
<sequence length="890" mass="98955">MVRFELFHKSLEQLQALIPILKANGVTAVNLTNKGRNEPLLESIRLLQKEMPGVDVCQHFSVKYQYQRSVEQTFSHFLSFCRTAGAAKILVVSGSGPRKGLDAVQCVERLAKLGPAPLGRVEVGVAFNPYFPDAEAMAEERRRLEAKLRTGTVAHLWLQFGSDVASLEKGLDFIAGLDPALTHNVRIIGSLFIPSPSLLARMRFRPWNGVFLSDRYLSAVPEADAITAQILALYARHDVEPLVETAVTNSKEFDRVWRLLKGVPVDPSPASLVREATLGKRALEPPATDLKRPKADVAPRKTGVAIVWFRADLRLMDNPALAHAAAEYTATVPLYVWAPEEEGEWGPRGAQEVWLRESVQCLHASLQSRGSGLVLRGGPAGAAHELLAVVKETGAAAVFFNRRYEPAVRARDEAVAAQLRAEGVDVRTFHGSLLYEPEQIHMPGGWGGGHWGTLTPFVRLCERLGPPSRPCAAPAQLAVPRDGLPRSLGIDELGIARMPVSAKTGQVVDWGKGIRDAWRCGEQHAVAQMQAFIKSGLPQYENKRSSADDSCVSRLSPFLRWGELSPRQLHWAVVDAGLPKEKTKTFGRRLFWRDLAYFQLHSFPDMPTAPIRRHYSLLQWSGDDSRLRAWQKGNTGYPMVDAGMRELYATGYMQQNVRMICASFLVEYLDISWVEGEKWFHDCLVDADVAINAMMWQNAGKSGIDQWNFTMSPENGSQDPSGKYTRQWVPELKRLPNKYVHKPWQAPADVLKQAGVVLGQTYPERIIEDLRKARAVSVANMLDMKRQTLQHIDNGGYDIIVLPDGTTTRVFTKQEYRLDKSGQLLPPPLKREPRPSSPSHPSSPSSPRQTTLDSFLDLSPEKAVKRERGKAKGRTGRLQGAFGGSKPRAQ</sequence>
<comment type="cofactor">
    <cofactor evidence="6">
        <name>FAD</name>
        <dbReference type="ChEBI" id="CHEBI:57692"/>
    </cofactor>
    <text evidence="6">Binds 1 FAD per subunit.</text>
</comment>
<organism evidence="10">
    <name type="scientific">Eutreptiella gymnastica</name>
    <dbReference type="NCBI Taxonomy" id="73025"/>
    <lineage>
        <taxon>Eukaryota</taxon>
        <taxon>Discoba</taxon>
        <taxon>Euglenozoa</taxon>
        <taxon>Euglenida</taxon>
        <taxon>Spirocuta</taxon>
        <taxon>Euglenophyceae</taxon>
        <taxon>Eutreptiales</taxon>
        <taxon>Eutreptiaceae</taxon>
        <taxon>Eutreptiella</taxon>
    </lineage>
</organism>
<keyword evidence="3 6" id="KW-0274">FAD</keyword>
<gene>
    <name evidence="10" type="ORF">EGYM00163_LOCUS48518</name>
</gene>
<dbReference type="PANTHER" id="PTHR11455:SF18">
    <property type="entry name" value="SI:CH1073-390K14.1"/>
    <property type="match status" value="1"/>
</dbReference>
<dbReference type="SUPFAM" id="SSF51730">
    <property type="entry name" value="FAD-linked oxidoreductase"/>
    <property type="match status" value="1"/>
</dbReference>
<comment type="similarity">
    <text evidence="1">Belongs to the DNA photolyase class-1 family.</text>
</comment>
<dbReference type="InterPro" id="IPR036155">
    <property type="entry name" value="Crypto/Photolyase_N_sf"/>
</dbReference>
<evidence type="ECO:0000256" key="3">
    <source>
        <dbReference type="ARBA" id="ARBA00022827"/>
    </source>
</evidence>
<dbReference type="InterPro" id="IPR029041">
    <property type="entry name" value="FAD-linked_oxidoreductase-like"/>
</dbReference>
<dbReference type="PROSITE" id="PS00394">
    <property type="entry name" value="DNA_PHOTOLYASES_1_1"/>
    <property type="match status" value="1"/>
</dbReference>
<dbReference type="Gene3D" id="1.25.40.80">
    <property type="match status" value="1"/>
</dbReference>
<evidence type="ECO:0000256" key="7">
    <source>
        <dbReference type="PIRSR" id="PIRSR602081-2"/>
    </source>
</evidence>
<dbReference type="SUPFAM" id="SSF48173">
    <property type="entry name" value="Cryptochrome/photolyase FAD-binding domain"/>
    <property type="match status" value="1"/>
</dbReference>